<feature type="transmembrane region" description="Helical" evidence="8">
    <location>
        <begin position="406"/>
        <end position="430"/>
    </location>
</feature>
<organism evidence="9 10">
    <name type="scientific">Candidatus Allofournierella pullicola</name>
    <dbReference type="NCBI Taxonomy" id="2838596"/>
    <lineage>
        <taxon>Bacteria</taxon>
        <taxon>Bacillati</taxon>
        <taxon>Bacillota</taxon>
        <taxon>Clostridia</taxon>
        <taxon>Eubacteriales</taxon>
        <taxon>Oscillospiraceae</taxon>
        <taxon>Allofournierella</taxon>
    </lineage>
</organism>
<feature type="transmembrane region" description="Helical" evidence="8">
    <location>
        <begin position="475"/>
        <end position="495"/>
    </location>
</feature>
<dbReference type="EMBL" id="DXFW01000008">
    <property type="protein sequence ID" value="HIX05007.1"/>
    <property type="molecule type" value="Genomic_DNA"/>
</dbReference>
<dbReference type="NCBIfam" id="TIGR00842">
    <property type="entry name" value="bcct"/>
    <property type="match status" value="1"/>
</dbReference>
<sequence length="506" mass="56287">MSRLKKAFETLEKPVFFVSITAIAAILLVLLAAPGQCAAAVNALLKTMTHEWGFLYIATHLVLVVFLIWLAFGRFGKVVLGDPDEKPEYNDFSWMAMMFCTGIASSLMIFSFLEPIYYLTDTPFGIQPLSDEAYEYAHMYGQFHWGPSAWLFYVPASIAIAYQLFVRKGESVRLGDVCNQVKLGRGWVARAIDVFTVFAVLGGIGTSMGLAAPLICQILSRTLGIPNDLKLLAGVLLLWFAIFSTSVYRGLDKGIKVLSNINIYLALLFIAFVLVLSGIPRVFDVEMNSIGLYLDEFFRMSTYTDPFRQSGFPQNWTVFYWGWWLSYIPIMALFTARISRGRTIRKVILGMIGYGSLGCVLSFSVLGCYALDLQKSGRVDLVAILETQGKDAALIAILDTLPLPEVASVAFVVVCIVFMATTVDSSAYILASATTRRLSGNEQPPRWNRILWAVIFVALSFALTRIGGLETMQTASVLTGFPMIFICMLVLYVLYQMLRTDEAKKE</sequence>
<comment type="caution">
    <text evidence="9">The sequence shown here is derived from an EMBL/GenBank/DDBJ whole genome shotgun (WGS) entry which is preliminary data.</text>
</comment>
<keyword evidence="4" id="KW-1003">Cell membrane</keyword>
<gene>
    <name evidence="9" type="ORF">H9865_02690</name>
</gene>
<feature type="transmembrane region" description="Helical" evidence="8">
    <location>
        <begin position="348"/>
        <end position="371"/>
    </location>
</feature>
<feature type="transmembrane region" description="Helical" evidence="8">
    <location>
        <begin position="231"/>
        <end position="251"/>
    </location>
</feature>
<evidence type="ECO:0000256" key="3">
    <source>
        <dbReference type="ARBA" id="ARBA00022448"/>
    </source>
</evidence>
<feature type="transmembrane region" description="Helical" evidence="8">
    <location>
        <begin position="55"/>
        <end position="72"/>
    </location>
</feature>
<evidence type="ECO:0000256" key="5">
    <source>
        <dbReference type="ARBA" id="ARBA00022692"/>
    </source>
</evidence>
<dbReference type="InterPro" id="IPR018093">
    <property type="entry name" value="BCCT_CS"/>
</dbReference>
<keyword evidence="7 8" id="KW-0472">Membrane</keyword>
<feature type="transmembrane region" description="Helical" evidence="8">
    <location>
        <begin position="450"/>
        <end position="469"/>
    </location>
</feature>
<dbReference type="PROSITE" id="PS01303">
    <property type="entry name" value="BCCT"/>
    <property type="match status" value="1"/>
</dbReference>
<feature type="transmembrane region" description="Helical" evidence="8">
    <location>
        <begin position="149"/>
        <end position="166"/>
    </location>
</feature>
<dbReference type="PANTHER" id="PTHR30047">
    <property type="entry name" value="HIGH-AFFINITY CHOLINE TRANSPORT PROTEIN-RELATED"/>
    <property type="match status" value="1"/>
</dbReference>
<dbReference type="AlphaFoldDB" id="A0A9D2ADL3"/>
<feature type="transmembrane region" description="Helical" evidence="8">
    <location>
        <begin position="187"/>
        <end position="211"/>
    </location>
</feature>
<evidence type="ECO:0000256" key="6">
    <source>
        <dbReference type="ARBA" id="ARBA00022989"/>
    </source>
</evidence>
<dbReference type="GO" id="GO:0005886">
    <property type="term" value="C:plasma membrane"/>
    <property type="evidence" value="ECO:0007669"/>
    <property type="project" value="UniProtKB-SubCell"/>
</dbReference>
<dbReference type="Pfam" id="PF02028">
    <property type="entry name" value="BCCT"/>
    <property type="match status" value="1"/>
</dbReference>
<feature type="transmembrane region" description="Helical" evidence="8">
    <location>
        <begin position="263"/>
        <end position="283"/>
    </location>
</feature>
<proteinExistence type="inferred from homology"/>
<feature type="transmembrane region" description="Helical" evidence="8">
    <location>
        <begin position="92"/>
        <end position="113"/>
    </location>
</feature>
<evidence type="ECO:0000256" key="4">
    <source>
        <dbReference type="ARBA" id="ARBA00022475"/>
    </source>
</evidence>
<evidence type="ECO:0000313" key="10">
    <source>
        <dbReference type="Proteomes" id="UP000824193"/>
    </source>
</evidence>
<comment type="similarity">
    <text evidence="2">Belongs to the BCCT transporter (TC 2.A.15) family.</text>
</comment>
<evidence type="ECO:0000256" key="8">
    <source>
        <dbReference type="SAM" id="Phobius"/>
    </source>
</evidence>
<dbReference type="InterPro" id="IPR000060">
    <property type="entry name" value="BCCT_transptr"/>
</dbReference>
<keyword evidence="3" id="KW-0813">Transport</keyword>
<protein>
    <submittedName>
        <fullName evidence="9">BCCT family transporter</fullName>
    </submittedName>
</protein>
<dbReference type="Proteomes" id="UP000824193">
    <property type="component" value="Unassembled WGS sequence"/>
</dbReference>
<dbReference type="PANTHER" id="PTHR30047:SF7">
    <property type="entry name" value="HIGH-AFFINITY CHOLINE TRANSPORT PROTEIN"/>
    <property type="match status" value="1"/>
</dbReference>
<accession>A0A9D2ADL3</accession>
<keyword evidence="6 8" id="KW-1133">Transmembrane helix</keyword>
<evidence type="ECO:0000256" key="7">
    <source>
        <dbReference type="ARBA" id="ARBA00023136"/>
    </source>
</evidence>
<name>A0A9D2ADL3_9FIRM</name>
<evidence type="ECO:0000256" key="1">
    <source>
        <dbReference type="ARBA" id="ARBA00004651"/>
    </source>
</evidence>
<keyword evidence="5 8" id="KW-0812">Transmembrane</keyword>
<reference evidence="9" key="1">
    <citation type="journal article" date="2021" name="PeerJ">
        <title>Extensive microbial diversity within the chicken gut microbiome revealed by metagenomics and culture.</title>
        <authorList>
            <person name="Gilroy R."/>
            <person name="Ravi A."/>
            <person name="Getino M."/>
            <person name="Pursley I."/>
            <person name="Horton D.L."/>
            <person name="Alikhan N.F."/>
            <person name="Baker D."/>
            <person name="Gharbi K."/>
            <person name="Hall N."/>
            <person name="Watson M."/>
            <person name="Adriaenssens E.M."/>
            <person name="Foster-Nyarko E."/>
            <person name="Jarju S."/>
            <person name="Secka A."/>
            <person name="Antonio M."/>
            <person name="Oren A."/>
            <person name="Chaudhuri R.R."/>
            <person name="La Ragione R."/>
            <person name="Hildebrand F."/>
            <person name="Pallen M.J."/>
        </authorList>
    </citation>
    <scope>NUCLEOTIDE SEQUENCE</scope>
    <source>
        <strain evidence="9">2239</strain>
    </source>
</reference>
<dbReference type="GO" id="GO:0022857">
    <property type="term" value="F:transmembrane transporter activity"/>
    <property type="evidence" value="ECO:0007669"/>
    <property type="project" value="InterPro"/>
</dbReference>
<evidence type="ECO:0000313" key="9">
    <source>
        <dbReference type="EMBL" id="HIX05007.1"/>
    </source>
</evidence>
<reference evidence="9" key="2">
    <citation type="submission" date="2021-04" db="EMBL/GenBank/DDBJ databases">
        <authorList>
            <person name="Gilroy R."/>
        </authorList>
    </citation>
    <scope>NUCLEOTIDE SEQUENCE</scope>
    <source>
        <strain evidence="9">2239</strain>
    </source>
</reference>
<feature type="transmembrane region" description="Helical" evidence="8">
    <location>
        <begin position="318"/>
        <end position="336"/>
    </location>
</feature>
<evidence type="ECO:0000256" key="2">
    <source>
        <dbReference type="ARBA" id="ARBA00005658"/>
    </source>
</evidence>
<comment type="subcellular location">
    <subcellularLocation>
        <location evidence="1">Cell membrane</location>
        <topology evidence="1">Multi-pass membrane protein</topology>
    </subcellularLocation>
</comment>